<dbReference type="EMBL" id="CAJVPY010023050">
    <property type="protein sequence ID" value="CAG8784385.1"/>
    <property type="molecule type" value="Genomic_DNA"/>
</dbReference>
<feature type="non-terminal residue" evidence="2">
    <location>
        <position position="73"/>
    </location>
</feature>
<sequence length="73" mass="8151">MISLTRRFLFQILNILFLLVIIAQSAPIAVLLNEPSQTLTFKNLNKRFIVPFSAGIIGLGMKKIPEGTTFDES</sequence>
<dbReference type="Proteomes" id="UP000789405">
    <property type="component" value="Unassembled WGS sequence"/>
</dbReference>
<comment type="caution">
    <text evidence="2">The sequence shown here is derived from an EMBL/GenBank/DDBJ whole genome shotgun (WGS) entry which is preliminary data.</text>
</comment>
<gene>
    <name evidence="2" type="ORF">DERYTH_LOCUS20093</name>
</gene>
<name>A0A9N9JKX8_9GLOM</name>
<reference evidence="2" key="1">
    <citation type="submission" date="2021-06" db="EMBL/GenBank/DDBJ databases">
        <authorList>
            <person name="Kallberg Y."/>
            <person name="Tangrot J."/>
            <person name="Rosling A."/>
        </authorList>
    </citation>
    <scope>NUCLEOTIDE SEQUENCE</scope>
    <source>
        <strain evidence="2">MA453B</strain>
    </source>
</reference>
<evidence type="ECO:0000313" key="3">
    <source>
        <dbReference type="Proteomes" id="UP000789405"/>
    </source>
</evidence>
<accession>A0A9N9JKX8</accession>
<keyword evidence="3" id="KW-1185">Reference proteome</keyword>
<feature type="chain" id="PRO_5040176671" evidence="1">
    <location>
        <begin position="26"/>
        <end position="73"/>
    </location>
</feature>
<organism evidence="2 3">
    <name type="scientific">Dentiscutata erythropus</name>
    <dbReference type="NCBI Taxonomy" id="1348616"/>
    <lineage>
        <taxon>Eukaryota</taxon>
        <taxon>Fungi</taxon>
        <taxon>Fungi incertae sedis</taxon>
        <taxon>Mucoromycota</taxon>
        <taxon>Glomeromycotina</taxon>
        <taxon>Glomeromycetes</taxon>
        <taxon>Diversisporales</taxon>
        <taxon>Gigasporaceae</taxon>
        <taxon>Dentiscutata</taxon>
    </lineage>
</organism>
<keyword evidence="1" id="KW-0732">Signal</keyword>
<protein>
    <submittedName>
        <fullName evidence="2">10107_t:CDS:1</fullName>
    </submittedName>
</protein>
<feature type="signal peptide" evidence="1">
    <location>
        <begin position="1"/>
        <end position="25"/>
    </location>
</feature>
<evidence type="ECO:0000256" key="1">
    <source>
        <dbReference type="SAM" id="SignalP"/>
    </source>
</evidence>
<proteinExistence type="predicted"/>
<dbReference type="AlphaFoldDB" id="A0A9N9JKX8"/>
<evidence type="ECO:0000313" key="2">
    <source>
        <dbReference type="EMBL" id="CAG8784385.1"/>
    </source>
</evidence>